<dbReference type="SMART" id="SM00347">
    <property type="entry name" value="HTH_MARR"/>
    <property type="match status" value="1"/>
</dbReference>
<dbReference type="PANTHER" id="PTHR33164:SF64">
    <property type="entry name" value="TRANSCRIPTIONAL REGULATOR SLYA"/>
    <property type="match status" value="1"/>
</dbReference>
<keyword evidence="1" id="KW-0805">Transcription regulation</keyword>
<evidence type="ECO:0000313" key="5">
    <source>
        <dbReference type="EMBL" id="SDK81992.1"/>
    </source>
</evidence>
<evidence type="ECO:0000256" key="1">
    <source>
        <dbReference type="ARBA" id="ARBA00023015"/>
    </source>
</evidence>
<organism evidence="5 8">
    <name type="scientific">Pseudomonas delhiensis</name>
    <dbReference type="NCBI Taxonomy" id="366289"/>
    <lineage>
        <taxon>Bacteria</taxon>
        <taxon>Pseudomonadati</taxon>
        <taxon>Pseudomonadota</taxon>
        <taxon>Gammaproteobacteria</taxon>
        <taxon>Pseudomonadales</taxon>
        <taxon>Pseudomonadaceae</taxon>
        <taxon>Pseudomonas</taxon>
    </lineage>
</organism>
<dbReference type="InterPro" id="IPR036390">
    <property type="entry name" value="WH_DNA-bd_sf"/>
</dbReference>
<dbReference type="PROSITE" id="PS50995">
    <property type="entry name" value="HTH_MARR_2"/>
    <property type="match status" value="1"/>
</dbReference>
<feature type="domain" description="HTH marR-type" evidence="4">
    <location>
        <begin position="3"/>
        <end position="137"/>
    </location>
</feature>
<dbReference type="AlphaFoldDB" id="A0A239NJ96"/>
<dbReference type="PANTHER" id="PTHR33164">
    <property type="entry name" value="TRANSCRIPTIONAL REGULATOR, MARR FAMILY"/>
    <property type="match status" value="1"/>
</dbReference>
<reference evidence="5 8" key="1">
    <citation type="submission" date="2016-10" db="EMBL/GenBank/DDBJ databases">
        <authorList>
            <person name="de Groot N.N."/>
        </authorList>
    </citation>
    <scope>NUCLEOTIDE SEQUENCE [LARGE SCALE GENOMIC DNA]</scope>
    <source>
        <strain evidence="5 8">CCM 7361</strain>
    </source>
</reference>
<dbReference type="InterPro" id="IPR036388">
    <property type="entry name" value="WH-like_DNA-bd_sf"/>
</dbReference>
<dbReference type="PRINTS" id="PR00598">
    <property type="entry name" value="HTHMARR"/>
</dbReference>
<dbReference type="InterPro" id="IPR000835">
    <property type="entry name" value="HTH_MarR-typ"/>
</dbReference>
<evidence type="ECO:0000256" key="2">
    <source>
        <dbReference type="ARBA" id="ARBA00023125"/>
    </source>
</evidence>
<evidence type="ECO:0000313" key="6">
    <source>
        <dbReference type="EMBL" id="SNT54997.1"/>
    </source>
</evidence>
<dbReference type="GO" id="GO:0003677">
    <property type="term" value="F:DNA binding"/>
    <property type="evidence" value="ECO:0007669"/>
    <property type="project" value="UniProtKB-KW"/>
</dbReference>
<evidence type="ECO:0000313" key="8">
    <source>
        <dbReference type="Proteomes" id="UP000199693"/>
    </source>
</evidence>
<dbReference type="RefSeq" id="WP_089394771.1">
    <property type="nucleotide sequence ID" value="NZ_FNEC01000053.1"/>
</dbReference>
<dbReference type="Gene3D" id="1.10.10.10">
    <property type="entry name" value="Winged helix-like DNA-binding domain superfamily/Winged helix DNA-binding domain"/>
    <property type="match status" value="1"/>
</dbReference>
<dbReference type="GO" id="GO:0003700">
    <property type="term" value="F:DNA-binding transcription factor activity"/>
    <property type="evidence" value="ECO:0007669"/>
    <property type="project" value="InterPro"/>
</dbReference>
<sequence>MKADDVLETIHAVMHLYRSRQYRELRDGPHELTHMEFKVLAFFARRPGATQRQLVEHSGRDKAQIARLIQGLRNRGLLEGSADALDKRSVCLSLSAEGEAVYAEVEGQGRHLSEVAVRGFSAQEREQLQGLLARVEANLQTE</sequence>
<dbReference type="Pfam" id="PF12802">
    <property type="entry name" value="MarR_2"/>
    <property type="match status" value="1"/>
</dbReference>
<evidence type="ECO:0000313" key="7">
    <source>
        <dbReference type="Proteomes" id="UP000198309"/>
    </source>
</evidence>
<gene>
    <name evidence="5" type="ORF">SAMN05216189_105319</name>
    <name evidence="6" type="ORF">SAMN06295949_1505</name>
</gene>
<reference evidence="6 7" key="2">
    <citation type="submission" date="2017-06" db="EMBL/GenBank/DDBJ databases">
        <authorList>
            <person name="Varghese N."/>
            <person name="Submissions S."/>
        </authorList>
    </citation>
    <scope>NUCLEOTIDE SEQUENCE [LARGE SCALE GENOMIC DNA]</scope>
    <source>
        <strain evidence="6 7">RLD-1</strain>
    </source>
</reference>
<protein>
    <submittedName>
        <fullName evidence="5">DNA-binding transcriptional regulator, MarR family</fullName>
    </submittedName>
</protein>
<dbReference type="Proteomes" id="UP000199693">
    <property type="component" value="Unassembled WGS sequence"/>
</dbReference>
<accession>A0A239NJ96</accession>
<keyword evidence="7" id="KW-1185">Reference proteome</keyword>
<dbReference type="SUPFAM" id="SSF46785">
    <property type="entry name" value="Winged helix' DNA-binding domain"/>
    <property type="match status" value="1"/>
</dbReference>
<proteinExistence type="predicted"/>
<evidence type="ECO:0000256" key="3">
    <source>
        <dbReference type="ARBA" id="ARBA00023163"/>
    </source>
</evidence>
<keyword evidence="2 5" id="KW-0238">DNA-binding</keyword>
<dbReference type="EMBL" id="FZPC01000050">
    <property type="protein sequence ID" value="SNT54997.1"/>
    <property type="molecule type" value="Genomic_DNA"/>
</dbReference>
<evidence type="ECO:0000259" key="4">
    <source>
        <dbReference type="PROSITE" id="PS50995"/>
    </source>
</evidence>
<keyword evidence="3" id="KW-0804">Transcription</keyword>
<name>A0A239NJ96_9PSED</name>
<dbReference type="EMBL" id="FNEC01000053">
    <property type="protein sequence ID" value="SDK81992.1"/>
    <property type="molecule type" value="Genomic_DNA"/>
</dbReference>
<dbReference type="InterPro" id="IPR039422">
    <property type="entry name" value="MarR/SlyA-like"/>
</dbReference>
<dbReference type="Proteomes" id="UP000198309">
    <property type="component" value="Unassembled WGS sequence"/>
</dbReference>
<dbReference type="GO" id="GO:0006950">
    <property type="term" value="P:response to stress"/>
    <property type="evidence" value="ECO:0007669"/>
    <property type="project" value="TreeGrafter"/>
</dbReference>